<evidence type="ECO:0000313" key="2">
    <source>
        <dbReference type="Proteomes" id="UP000827976"/>
    </source>
</evidence>
<name>A0ACB7W4P4_DIOAL</name>
<proteinExistence type="predicted"/>
<gene>
    <name evidence="1" type="ORF">IHE45_05G124600</name>
</gene>
<sequence>MEEFNKLFRLFLWLRRNQSPLATNTVAMPTVTPAVILRRTSAFLEEVLSQPELRRSALTASRRRLSSPDPTTLQALALLSQHLDSAAGPQHSASLRTAEKLLLTLPSKNPLSSTLLALVHALRRRPREAGLSLLDLFEIDPSPSRYEIAAAVFEDLFIPHLLPAIQWFADQRSRILGSHSLSDLDLKELEKRYESILDENTRAYAKYLKEVIGLDDSGWEDLPAPQVVLKKVGSGDGGLEDDAEEENDDGEDDERRRFGSTSGRDPMWSEDNQLNEFLSRQSTRVETKTLKTSLANSRRTVPSLIGRQASTDSLNAGVKLNSDFRHGFSSEFSSEDSNEYDSGKQEKMNMRISSFPSIEKQYQDLEQTSSETTCYQMFDSDSILPTGKSTPPKDFVCPITSNIFDDPVTLETGQTYERKAIQEWLERGNSTCPITRQNLQSNQLPKTNYVLKRLIASWREENNAYSTPSRSEHPSPKEDVSDASLLRHTASPTSVISQANIDGTTSDLRSLISSLCTSEVLAESEIAVLQIEQLWREAGPEPEALPVLSKPAVVNGFVEILFNSVNNNVLRSTVFMLSELASRDQLVVQTLTRVDSDVDCMISLLKKGLVEAVVLIYLLITPESLIEIDMVDALMMVIKRREDESISMCLKPRTASLFILNQMLRVENQKNVSELVSALISERVVEGVVLSLEAELIDERLAAAEILLTCMKEDGSCRNIIADTAEFEPLLESFSTANDDQRFLIVHYLAELVKLSRRTFNEQLLHIIKDGGPYSTMHILLVYLQTALQDQSPIVASLLLQLDILVEPRKMSIYREEAVDAFISCLKGRDFPNVQLLAAETILALQGRFSSSGKSLARAYLLKRAGMNKSYRAIMRAEQMGHVLGNSDENLQEEKAADEWERRVAFALVSHEFGLLFEALAEGMKSKQPELFSTCLVCATWLIHMLSLLPDMGIRGVARASLLKSFVSILKSSRDVDDKALAMLALRSFMNDPDGLHDLTSYIKYILKALRDLKKSSALAYEMLKLLSDGQETSADIWNHKELAQVYCSSNGEVLSIICIKNRIISGHSDGTMKVWSGADGVLQLIQEAHEHSKAVTSLVVSGDKIYSGSMDKTMRVWSIRKGEIQCLEIHDVKDQVQSMVVSNTISCFIPQGAGVKVISLNGGSKILNQNKQVKSLALVQGKLYCGCHDNTIQEIDLATGTTGTIQAGNRKLLGKSNPIYMMQIQDGLLYTTNSPLEGAAVKIWDTSNYNLIGSLPSTMEVRSMFISTEFIYLGCKMGIVEVWSREKLTKISTLQCGTSSKILCMAVDADGELLVAGTSDGRIQAWGLT</sequence>
<dbReference type="Proteomes" id="UP000827976">
    <property type="component" value="Chromosome 5"/>
</dbReference>
<comment type="caution">
    <text evidence="1">The sequence shown here is derived from an EMBL/GenBank/DDBJ whole genome shotgun (WGS) entry which is preliminary data.</text>
</comment>
<organism evidence="1 2">
    <name type="scientific">Dioscorea alata</name>
    <name type="common">Purple yam</name>
    <dbReference type="NCBI Taxonomy" id="55571"/>
    <lineage>
        <taxon>Eukaryota</taxon>
        <taxon>Viridiplantae</taxon>
        <taxon>Streptophyta</taxon>
        <taxon>Embryophyta</taxon>
        <taxon>Tracheophyta</taxon>
        <taxon>Spermatophyta</taxon>
        <taxon>Magnoliopsida</taxon>
        <taxon>Liliopsida</taxon>
        <taxon>Dioscoreales</taxon>
        <taxon>Dioscoreaceae</taxon>
        <taxon>Dioscorea</taxon>
    </lineage>
</organism>
<reference evidence="2" key="1">
    <citation type="journal article" date="2022" name="Nat. Commun.">
        <title>Chromosome evolution and the genetic basis of agronomically important traits in greater yam.</title>
        <authorList>
            <person name="Bredeson J.V."/>
            <person name="Lyons J.B."/>
            <person name="Oniyinde I.O."/>
            <person name="Okereke N.R."/>
            <person name="Kolade O."/>
            <person name="Nnabue I."/>
            <person name="Nwadili C.O."/>
            <person name="Hribova E."/>
            <person name="Parker M."/>
            <person name="Nwogha J."/>
            <person name="Shu S."/>
            <person name="Carlson J."/>
            <person name="Kariba R."/>
            <person name="Muthemba S."/>
            <person name="Knop K."/>
            <person name="Barton G.J."/>
            <person name="Sherwood A.V."/>
            <person name="Lopez-Montes A."/>
            <person name="Asiedu R."/>
            <person name="Jamnadass R."/>
            <person name="Muchugi A."/>
            <person name="Goodstein D."/>
            <person name="Egesi C.N."/>
            <person name="Featherston J."/>
            <person name="Asfaw A."/>
            <person name="Simpson G.G."/>
            <person name="Dolezel J."/>
            <person name="Hendre P.S."/>
            <person name="Van Deynze A."/>
            <person name="Kumar P.L."/>
            <person name="Obidiegwu J.E."/>
            <person name="Bhattacharjee R."/>
            <person name="Rokhsar D.S."/>
        </authorList>
    </citation>
    <scope>NUCLEOTIDE SEQUENCE [LARGE SCALE GENOMIC DNA]</scope>
    <source>
        <strain evidence="2">cv. TDa95/00328</strain>
    </source>
</reference>
<evidence type="ECO:0000313" key="1">
    <source>
        <dbReference type="EMBL" id="KAH7682477.1"/>
    </source>
</evidence>
<accession>A0ACB7W4P4</accession>
<keyword evidence="2" id="KW-1185">Reference proteome</keyword>
<dbReference type="EMBL" id="CM037015">
    <property type="protein sequence ID" value="KAH7682477.1"/>
    <property type="molecule type" value="Genomic_DNA"/>
</dbReference>
<protein>
    <submittedName>
        <fullName evidence="1">Notchless-like WD40 repeat-containing protein</fullName>
    </submittedName>
</protein>